<dbReference type="InParanoid" id="A0A316VW06"/>
<proteinExistence type="predicted"/>
<keyword evidence="2" id="KW-1185">Reference proteome</keyword>
<dbReference type="RefSeq" id="XP_025366785.1">
    <property type="nucleotide sequence ID" value="XM_025516469.1"/>
</dbReference>
<dbReference type="EMBL" id="KZ819454">
    <property type="protein sequence ID" value="PWN39625.1"/>
    <property type="molecule type" value="Genomic_DNA"/>
</dbReference>
<accession>A0A316VW06</accession>
<dbReference type="AlphaFoldDB" id="A0A316VW06"/>
<dbReference type="GeneID" id="37038339"/>
<name>A0A316VW06_9BASI</name>
<evidence type="ECO:0000313" key="1">
    <source>
        <dbReference type="EMBL" id="PWN39625.1"/>
    </source>
</evidence>
<sequence length="107" mass="11958">MTRVSLMYADEITDTLVVVYPRGLALIRPYSQMVSNRQPISVAVLHYSFGEISEADTPPLATEERTGFGNGVVQVISNVRTVDEEIAEHSILFDLDSFRLEPTRASR</sequence>
<organism evidence="1 2">
    <name type="scientific">Ceraceosorus guamensis</name>
    <dbReference type="NCBI Taxonomy" id="1522189"/>
    <lineage>
        <taxon>Eukaryota</taxon>
        <taxon>Fungi</taxon>
        <taxon>Dikarya</taxon>
        <taxon>Basidiomycota</taxon>
        <taxon>Ustilaginomycotina</taxon>
        <taxon>Exobasidiomycetes</taxon>
        <taxon>Ceraceosorales</taxon>
        <taxon>Ceraceosoraceae</taxon>
        <taxon>Ceraceosorus</taxon>
    </lineage>
</organism>
<reference evidence="1 2" key="1">
    <citation type="journal article" date="2018" name="Mol. Biol. Evol.">
        <title>Broad Genomic Sampling Reveals a Smut Pathogenic Ancestry of the Fungal Clade Ustilaginomycotina.</title>
        <authorList>
            <person name="Kijpornyongpan T."/>
            <person name="Mondo S.J."/>
            <person name="Barry K."/>
            <person name="Sandor L."/>
            <person name="Lee J."/>
            <person name="Lipzen A."/>
            <person name="Pangilinan J."/>
            <person name="LaButti K."/>
            <person name="Hainaut M."/>
            <person name="Henrissat B."/>
            <person name="Grigoriev I.V."/>
            <person name="Spatafora J.W."/>
            <person name="Aime M.C."/>
        </authorList>
    </citation>
    <scope>NUCLEOTIDE SEQUENCE [LARGE SCALE GENOMIC DNA]</scope>
    <source>
        <strain evidence="1 2">MCA 4658</strain>
    </source>
</reference>
<gene>
    <name evidence="1" type="ORF">IE81DRAFT_350005</name>
</gene>
<protein>
    <submittedName>
        <fullName evidence="1">Uncharacterized protein</fullName>
    </submittedName>
</protein>
<dbReference type="Proteomes" id="UP000245783">
    <property type="component" value="Unassembled WGS sequence"/>
</dbReference>
<evidence type="ECO:0000313" key="2">
    <source>
        <dbReference type="Proteomes" id="UP000245783"/>
    </source>
</evidence>